<keyword evidence="1" id="KW-1133">Transmembrane helix</keyword>
<evidence type="ECO:0000256" key="1">
    <source>
        <dbReference type="SAM" id="Phobius"/>
    </source>
</evidence>
<keyword evidence="3" id="KW-1185">Reference proteome</keyword>
<name>A0ABS1WJV3_9FLAO</name>
<protein>
    <submittedName>
        <fullName evidence="2">Uncharacterized protein</fullName>
    </submittedName>
</protein>
<comment type="caution">
    <text evidence="2">The sequence shown here is derived from an EMBL/GenBank/DDBJ whole genome shotgun (WGS) entry which is preliminary data.</text>
</comment>
<proteinExistence type="predicted"/>
<organism evidence="2 3">
    <name type="scientific">Olleya sediminilitoris</name>
    <dbReference type="NCBI Taxonomy" id="2795739"/>
    <lineage>
        <taxon>Bacteria</taxon>
        <taxon>Pseudomonadati</taxon>
        <taxon>Bacteroidota</taxon>
        <taxon>Flavobacteriia</taxon>
        <taxon>Flavobacteriales</taxon>
        <taxon>Flavobacteriaceae</taxon>
    </lineage>
</organism>
<keyword evidence="1" id="KW-0812">Transmembrane</keyword>
<gene>
    <name evidence="2" type="ORF">JAO71_06245</name>
</gene>
<evidence type="ECO:0000313" key="2">
    <source>
        <dbReference type="EMBL" id="MBL7559404.1"/>
    </source>
</evidence>
<dbReference type="Proteomes" id="UP000605013">
    <property type="component" value="Unassembled WGS sequence"/>
</dbReference>
<reference evidence="2 3" key="1">
    <citation type="submission" date="2020-12" db="EMBL/GenBank/DDBJ databases">
        <title>Olleya sediminilitoris sp. nov., isolated from a tidal flat.</title>
        <authorList>
            <person name="Park S."/>
            <person name="Yoon J.-H."/>
        </authorList>
    </citation>
    <scope>NUCLEOTIDE SEQUENCE [LARGE SCALE GENOMIC DNA]</scope>
    <source>
        <strain evidence="2 3">YSTF-M6</strain>
    </source>
</reference>
<sequence>MFNDKTSLILCTVTAILFIVGVATDWLSHPVYIGINVLVYLIVIINVFMVKKPEDYDDNFFEKENNT</sequence>
<dbReference type="RefSeq" id="WP_028606454.1">
    <property type="nucleotide sequence ID" value="NZ_JAEMEF010000004.1"/>
</dbReference>
<feature type="transmembrane region" description="Helical" evidence="1">
    <location>
        <begin position="30"/>
        <end position="50"/>
    </location>
</feature>
<keyword evidence="1" id="KW-0472">Membrane</keyword>
<feature type="transmembrane region" description="Helical" evidence="1">
    <location>
        <begin position="7"/>
        <end position="24"/>
    </location>
</feature>
<evidence type="ECO:0000313" key="3">
    <source>
        <dbReference type="Proteomes" id="UP000605013"/>
    </source>
</evidence>
<dbReference type="EMBL" id="JAEMEF010000004">
    <property type="protein sequence ID" value="MBL7559404.1"/>
    <property type="molecule type" value="Genomic_DNA"/>
</dbReference>
<accession>A0ABS1WJV3</accession>